<keyword evidence="2" id="KW-1185">Reference proteome</keyword>
<dbReference type="EMBL" id="BQNB010017125">
    <property type="protein sequence ID" value="GJT59614.1"/>
    <property type="molecule type" value="Genomic_DNA"/>
</dbReference>
<reference evidence="1" key="2">
    <citation type="submission" date="2022-01" db="EMBL/GenBank/DDBJ databases">
        <authorList>
            <person name="Yamashiro T."/>
            <person name="Shiraishi A."/>
            <person name="Satake H."/>
            <person name="Nakayama K."/>
        </authorList>
    </citation>
    <scope>NUCLEOTIDE SEQUENCE</scope>
</reference>
<evidence type="ECO:0000313" key="1">
    <source>
        <dbReference type="EMBL" id="GJT59614.1"/>
    </source>
</evidence>
<accession>A0ABQ5F9D9</accession>
<organism evidence="1 2">
    <name type="scientific">Tanacetum coccineum</name>
    <dbReference type="NCBI Taxonomy" id="301880"/>
    <lineage>
        <taxon>Eukaryota</taxon>
        <taxon>Viridiplantae</taxon>
        <taxon>Streptophyta</taxon>
        <taxon>Embryophyta</taxon>
        <taxon>Tracheophyta</taxon>
        <taxon>Spermatophyta</taxon>
        <taxon>Magnoliopsida</taxon>
        <taxon>eudicotyledons</taxon>
        <taxon>Gunneridae</taxon>
        <taxon>Pentapetalae</taxon>
        <taxon>asterids</taxon>
        <taxon>campanulids</taxon>
        <taxon>Asterales</taxon>
        <taxon>Asteraceae</taxon>
        <taxon>Asteroideae</taxon>
        <taxon>Anthemideae</taxon>
        <taxon>Anthemidinae</taxon>
        <taxon>Tanacetum</taxon>
    </lineage>
</organism>
<dbReference type="Proteomes" id="UP001151760">
    <property type="component" value="Unassembled WGS sequence"/>
</dbReference>
<gene>
    <name evidence="1" type="ORF">Tco_1003147</name>
</gene>
<protein>
    <submittedName>
        <fullName evidence="1">Uncharacterized protein</fullName>
    </submittedName>
</protein>
<name>A0ABQ5F9D9_9ASTR</name>
<proteinExistence type="predicted"/>
<sequence>MPTIRQGMSSTEIEQIVAQRVTNTIKANPKERIKSLRVRALVKTINLNLPPHILDAQAEAIEEENVENENLRGINKEFEAHPDAPLCIRK</sequence>
<evidence type="ECO:0000313" key="2">
    <source>
        <dbReference type="Proteomes" id="UP001151760"/>
    </source>
</evidence>
<reference evidence="1" key="1">
    <citation type="journal article" date="2022" name="Int. J. Mol. Sci.">
        <title>Draft Genome of Tanacetum Coccineum: Genomic Comparison of Closely Related Tanacetum-Family Plants.</title>
        <authorList>
            <person name="Yamashiro T."/>
            <person name="Shiraishi A."/>
            <person name="Nakayama K."/>
            <person name="Satake H."/>
        </authorList>
    </citation>
    <scope>NUCLEOTIDE SEQUENCE</scope>
</reference>
<comment type="caution">
    <text evidence="1">The sequence shown here is derived from an EMBL/GenBank/DDBJ whole genome shotgun (WGS) entry which is preliminary data.</text>
</comment>